<name>A0A1J5R5A7_9ZZZZ</name>
<dbReference type="GO" id="GO:0016020">
    <property type="term" value="C:membrane"/>
    <property type="evidence" value="ECO:0007669"/>
    <property type="project" value="InterPro"/>
</dbReference>
<proteinExistence type="predicted"/>
<dbReference type="PANTHER" id="PTHR30203">
    <property type="entry name" value="OUTER MEMBRANE CATION EFFLUX PROTEIN"/>
    <property type="match status" value="1"/>
</dbReference>
<dbReference type="Gene3D" id="2.20.200.10">
    <property type="entry name" value="Outer membrane efflux proteins (OEP)"/>
    <property type="match status" value="1"/>
</dbReference>
<dbReference type="Pfam" id="PF02321">
    <property type="entry name" value="OEP"/>
    <property type="match status" value="2"/>
</dbReference>
<gene>
    <name evidence="1" type="primary">oprM_31</name>
    <name evidence="1" type="ORF">GALL_309540</name>
</gene>
<dbReference type="AlphaFoldDB" id="A0A1J5R5A7"/>
<evidence type="ECO:0000313" key="1">
    <source>
        <dbReference type="EMBL" id="OIQ87196.1"/>
    </source>
</evidence>
<dbReference type="Gene3D" id="1.20.1600.10">
    <property type="entry name" value="Outer membrane efflux proteins (OEP)"/>
    <property type="match status" value="1"/>
</dbReference>
<dbReference type="InterPro" id="IPR010131">
    <property type="entry name" value="MdtP/NodT-like"/>
</dbReference>
<dbReference type="SUPFAM" id="SSF56954">
    <property type="entry name" value="Outer membrane efflux proteins (OEP)"/>
    <property type="match status" value="1"/>
</dbReference>
<dbReference type="InterPro" id="IPR003423">
    <property type="entry name" value="OMP_efflux"/>
</dbReference>
<dbReference type="PROSITE" id="PS51257">
    <property type="entry name" value="PROKAR_LIPOPROTEIN"/>
    <property type="match status" value="1"/>
</dbReference>
<sequence length="465" mass="48901">MTRRNHSTLLLLALTFLSACAVGPDYRRPAVATPAAYKEANGWKRAEPRDDVARGNWWQVYGDPELNALVSQVQVSNQNVIAAAAQVRQAQALLGVARAGYFPTLSGDLSASRGSAAGTAAVGNTDRLSLSAAWEADVWGRIARTVEANQAQAQASAADLRAALLSAQATLVQSYLQLRVNDAEHKLLDQTIAAYRRSLAITRNRYAAGVAGRSDVAQAETQLESTQAQAIDLGVARAQLEHAIAVLDGSPPADFRLPPSDAIPALPTIPVGLPSELLERRPDIAAAERRMAAANAQIGVAQAAFFPSLSISAAGGYQNSSLSQLLTLPNRFWSLGPSLAASLFDAGARRAQRAQAIAAYDQSVAGYRQTVLSAFQEVEDNLAALRILADEAKAQQAARRSAAEALQLTDNQYQAGTVSYLNVVTAQAAALAADRASLAIAGSRLAASVSLQKALGGDWRGGAEQ</sequence>
<dbReference type="PANTHER" id="PTHR30203:SF33">
    <property type="entry name" value="BLR4455 PROTEIN"/>
    <property type="match status" value="1"/>
</dbReference>
<dbReference type="EMBL" id="MLJW01000435">
    <property type="protein sequence ID" value="OIQ87196.1"/>
    <property type="molecule type" value="Genomic_DNA"/>
</dbReference>
<organism evidence="1">
    <name type="scientific">mine drainage metagenome</name>
    <dbReference type="NCBI Taxonomy" id="410659"/>
    <lineage>
        <taxon>unclassified sequences</taxon>
        <taxon>metagenomes</taxon>
        <taxon>ecological metagenomes</taxon>
    </lineage>
</organism>
<reference evidence="1" key="1">
    <citation type="submission" date="2016-10" db="EMBL/GenBank/DDBJ databases">
        <title>Sequence of Gallionella enrichment culture.</title>
        <authorList>
            <person name="Poehlein A."/>
            <person name="Muehling M."/>
            <person name="Daniel R."/>
        </authorList>
    </citation>
    <scope>NUCLEOTIDE SEQUENCE</scope>
</reference>
<accession>A0A1J5R5A7</accession>
<dbReference type="NCBIfam" id="TIGR01845">
    <property type="entry name" value="outer_NodT"/>
    <property type="match status" value="1"/>
</dbReference>
<comment type="caution">
    <text evidence="1">The sequence shown here is derived from an EMBL/GenBank/DDBJ whole genome shotgun (WGS) entry which is preliminary data.</text>
</comment>
<protein>
    <submittedName>
        <fullName evidence="1">Outer membrane protein OprM</fullName>
    </submittedName>
</protein>
<dbReference type="GO" id="GO:0015562">
    <property type="term" value="F:efflux transmembrane transporter activity"/>
    <property type="evidence" value="ECO:0007669"/>
    <property type="project" value="InterPro"/>
</dbReference>